<evidence type="ECO:0000256" key="5">
    <source>
        <dbReference type="ARBA" id="ARBA00022525"/>
    </source>
</evidence>
<dbReference type="InterPro" id="IPR001223">
    <property type="entry name" value="Glyco_hydro18_cat"/>
</dbReference>
<keyword evidence="10" id="KW-0624">Polysaccharide degradation</keyword>
<dbReference type="PANTHER" id="PTHR11177">
    <property type="entry name" value="CHITINASE"/>
    <property type="match status" value="1"/>
</dbReference>
<accession>A0A484FML0</accession>
<evidence type="ECO:0000256" key="3">
    <source>
        <dbReference type="ARBA" id="ARBA00008682"/>
    </source>
</evidence>
<dbReference type="PANTHER" id="PTHR11177:SF228">
    <property type="entry name" value="CHITINASE"/>
    <property type="match status" value="1"/>
</dbReference>
<reference evidence="14" key="1">
    <citation type="journal article" date="2013" name="New Phytol.">
        <title>Comparative genomic and transcriptomic analyses reveal the hemibiotrophic stage shift of Colletotrichum fungi.</title>
        <authorList>
            <person name="Gan P."/>
            <person name="Ikeda K."/>
            <person name="Irieda H."/>
            <person name="Narusaka M."/>
            <person name="O'Connell R.J."/>
            <person name="Narusaka Y."/>
            <person name="Takano Y."/>
            <person name="Kubo Y."/>
            <person name="Shirasu K."/>
        </authorList>
    </citation>
    <scope>NUCLEOTIDE SEQUENCE [LARGE SCALE GENOMIC DNA]</scope>
    <source>
        <strain evidence="14">104-T / ATCC 96160 / CBS 514.97 / LARS 414 / MAFF 240422</strain>
    </source>
</reference>
<gene>
    <name evidence="13" type="primary">CTS1-1</name>
    <name evidence="13" type="ORF">Cob_v008221</name>
</gene>
<comment type="catalytic activity">
    <reaction evidence="1">
        <text>Random endo-hydrolysis of N-acetyl-beta-D-glucosaminide (1-&gt;4)-beta-linkages in chitin and chitodextrins.</text>
        <dbReference type="EC" id="3.2.1.14"/>
    </reaction>
</comment>
<dbReference type="InterPro" id="IPR011583">
    <property type="entry name" value="Chitinase_II/V-like_cat"/>
</dbReference>
<proteinExistence type="inferred from homology"/>
<dbReference type="Gene3D" id="3.20.20.80">
    <property type="entry name" value="Glycosidases"/>
    <property type="match status" value="1"/>
</dbReference>
<evidence type="ECO:0000313" key="13">
    <source>
        <dbReference type="EMBL" id="TDZ18931.1"/>
    </source>
</evidence>
<keyword evidence="7" id="KW-0146">Chitin degradation</keyword>
<comment type="caution">
    <text evidence="13">The sequence shown here is derived from an EMBL/GenBank/DDBJ whole genome shotgun (WGS) entry which is preliminary data.</text>
</comment>
<dbReference type="SUPFAM" id="SSF51445">
    <property type="entry name" value="(Trans)glycosidases"/>
    <property type="match status" value="1"/>
</dbReference>
<evidence type="ECO:0000256" key="2">
    <source>
        <dbReference type="ARBA" id="ARBA00004613"/>
    </source>
</evidence>
<feature type="domain" description="GH18" evidence="12">
    <location>
        <begin position="151"/>
        <end position="492"/>
    </location>
</feature>
<dbReference type="EMBL" id="AMCV02000022">
    <property type="protein sequence ID" value="TDZ18931.1"/>
    <property type="molecule type" value="Genomic_DNA"/>
</dbReference>
<evidence type="ECO:0000256" key="4">
    <source>
        <dbReference type="ARBA" id="ARBA00012729"/>
    </source>
</evidence>
<name>A0A484FML0_COLOR</name>
<evidence type="ECO:0000256" key="8">
    <source>
        <dbReference type="ARBA" id="ARBA00023277"/>
    </source>
</evidence>
<dbReference type="Gene3D" id="3.10.50.10">
    <property type="match status" value="1"/>
</dbReference>
<organism evidence="13 14">
    <name type="scientific">Colletotrichum orbiculare (strain 104-T / ATCC 96160 / CBS 514.97 / LARS 414 / MAFF 240422)</name>
    <name type="common">Cucumber anthracnose fungus</name>
    <name type="synonym">Colletotrichum lagenarium</name>
    <dbReference type="NCBI Taxonomy" id="1213857"/>
    <lineage>
        <taxon>Eukaryota</taxon>
        <taxon>Fungi</taxon>
        <taxon>Dikarya</taxon>
        <taxon>Ascomycota</taxon>
        <taxon>Pezizomycotina</taxon>
        <taxon>Sordariomycetes</taxon>
        <taxon>Hypocreomycetidae</taxon>
        <taxon>Glomerellales</taxon>
        <taxon>Glomerellaceae</taxon>
        <taxon>Colletotrichum</taxon>
        <taxon>Colletotrichum orbiculare species complex</taxon>
    </lineage>
</organism>
<dbReference type="Pfam" id="PF00704">
    <property type="entry name" value="Glyco_hydro_18"/>
    <property type="match status" value="1"/>
</dbReference>
<dbReference type="GO" id="GO:0006032">
    <property type="term" value="P:chitin catabolic process"/>
    <property type="evidence" value="ECO:0007669"/>
    <property type="project" value="UniProtKB-KW"/>
</dbReference>
<keyword evidence="5" id="KW-0964">Secreted</keyword>
<keyword evidence="14" id="KW-1185">Reference proteome</keyword>
<evidence type="ECO:0000256" key="6">
    <source>
        <dbReference type="ARBA" id="ARBA00022801"/>
    </source>
</evidence>
<evidence type="ECO:0000256" key="10">
    <source>
        <dbReference type="ARBA" id="ARBA00023326"/>
    </source>
</evidence>
<dbReference type="OrthoDB" id="76388at2759"/>
<dbReference type="InterPro" id="IPR029070">
    <property type="entry name" value="Chitinase_insertion_sf"/>
</dbReference>
<reference evidence="14" key="2">
    <citation type="journal article" date="2019" name="Mol. Plant Microbe Interact.">
        <title>Genome sequence resources for four phytopathogenic fungi from the Colletotrichum orbiculare species complex.</title>
        <authorList>
            <person name="Gan P."/>
            <person name="Tsushima A."/>
            <person name="Narusaka M."/>
            <person name="Narusaka Y."/>
            <person name="Takano Y."/>
            <person name="Kubo Y."/>
            <person name="Shirasu K."/>
        </authorList>
    </citation>
    <scope>GENOME REANNOTATION</scope>
    <source>
        <strain evidence="14">104-T / ATCC 96160 / CBS 514.97 / LARS 414 / MAFF 240422</strain>
    </source>
</reference>
<sequence>MSLNPSHRNASTPCLGRDKKHFAGRWGCNVLTANSRAGSMEQPAACVAAILANSMLVNFYSHCSHCSNYYRHNCTAWTMTTAAPAVAVAVDEDVAAAAATAAMVSWLRIHPRAPPSSLFPSSASLRHLALFLFSLLFIMDLCEPVTAQNGWVNAVYYPNWRLYKGETPASLQLSSVTHVLYAFIKVNTDGSLKAIDDYADTQVPADGVKGGLAALAKMKSKNPRIRTLISVGGGTASAEFPALAASPQARARFAKEIRAFVDKHQLNGVDIDWEHPSSPQQGKDYVSLIEAVRQQLPAGRYLITSALPPGQYILRHIDLRRAAAVLDYMNLMCYDLTGPWTDVSGNHAQLQASTTLASKNPTLKVACADGISYLLSNGFPSRKILMGIPAYARTFPAARGPGQSTKGSSEIDYKELPPEYVDRANVDDSAAAASYVDGKNGFTTFDVPRSVAIKAKFCQNKALGGLFYWTGTADRQGRQSLVLAGFNALNGR</sequence>
<dbReference type="InterPro" id="IPR050314">
    <property type="entry name" value="Glycosyl_Hydrlase_18"/>
</dbReference>
<protein>
    <recommendedName>
        <fullName evidence="4">chitinase</fullName>
        <ecNumber evidence="4">3.2.1.14</ecNumber>
    </recommendedName>
</protein>
<evidence type="ECO:0000256" key="9">
    <source>
        <dbReference type="ARBA" id="ARBA00023295"/>
    </source>
</evidence>
<comment type="similarity">
    <text evidence="3">Belongs to the glycosyl hydrolase 18 family. Chitinase class V subfamily.</text>
</comment>
<dbReference type="GO" id="GO:0008843">
    <property type="term" value="F:endochitinase activity"/>
    <property type="evidence" value="ECO:0007669"/>
    <property type="project" value="UniProtKB-EC"/>
</dbReference>
<evidence type="ECO:0000256" key="1">
    <source>
        <dbReference type="ARBA" id="ARBA00000822"/>
    </source>
</evidence>
<dbReference type="InterPro" id="IPR017853">
    <property type="entry name" value="GH"/>
</dbReference>
<comment type="subcellular location">
    <subcellularLocation>
        <location evidence="2">Secreted</location>
    </subcellularLocation>
</comment>
<evidence type="ECO:0000256" key="7">
    <source>
        <dbReference type="ARBA" id="ARBA00023024"/>
    </source>
</evidence>
<dbReference type="SMART" id="SM00636">
    <property type="entry name" value="Glyco_18"/>
    <property type="match status" value="1"/>
</dbReference>
<evidence type="ECO:0000256" key="11">
    <source>
        <dbReference type="RuleBase" id="RU000489"/>
    </source>
</evidence>
<keyword evidence="6 11" id="KW-0378">Hydrolase</keyword>
<dbReference type="EC" id="3.2.1.14" evidence="4"/>
<dbReference type="AlphaFoldDB" id="A0A484FML0"/>
<keyword evidence="8" id="KW-0119">Carbohydrate metabolism</keyword>
<dbReference type="GO" id="GO:0005576">
    <property type="term" value="C:extracellular region"/>
    <property type="evidence" value="ECO:0007669"/>
    <property type="project" value="UniProtKB-SubCell"/>
</dbReference>
<dbReference type="GO" id="GO:0008061">
    <property type="term" value="F:chitin binding"/>
    <property type="evidence" value="ECO:0007669"/>
    <property type="project" value="InterPro"/>
</dbReference>
<dbReference type="GO" id="GO:0000272">
    <property type="term" value="P:polysaccharide catabolic process"/>
    <property type="evidence" value="ECO:0007669"/>
    <property type="project" value="UniProtKB-KW"/>
</dbReference>
<dbReference type="InterPro" id="IPR001579">
    <property type="entry name" value="Glyco_hydro_18_chit_AS"/>
</dbReference>
<dbReference type="STRING" id="1213857.A0A484FML0"/>
<evidence type="ECO:0000259" key="12">
    <source>
        <dbReference type="PROSITE" id="PS51910"/>
    </source>
</evidence>
<dbReference type="PROSITE" id="PS51910">
    <property type="entry name" value="GH18_2"/>
    <property type="match status" value="1"/>
</dbReference>
<evidence type="ECO:0000313" key="14">
    <source>
        <dbReference type="Proteomes" id="UP000014480"/>
    </source>
</evidence>
<dbReference type="Proteomes" id="UP000014480">
    <property type="component" value="Unassembled WGS sequence"/>
</dbReference>
<keyword evidence="9 11" id="KW-0326">Glycosidase</keyword>
<dbReference type="PROSITE" id="PS01095">
    <property type="entry name" value="GH18_1"/>
    <property type="match status" value="1"/>
</dbReference>